<proteinExistence type="predicted"/>
<sequence>MPIELVGMETGSLAPALYHGLVALDLLVVCVDARHMKGVTSVMPVKTDRIDARNIAWAM</sequence>
<name>A0A512NPX7_9HYPH</name>
<gene>
    <name evidence="1" type="ORF">RSO01_81720</name>
</gene>
<reference evidence="1 2" key="1">
    <citation type="submission" date="2019-07" db="EMBL/GenBank/DDBJ databases">
        <title>Whole genome shotgun sequence of Reyranella soli NBRC 108950.</title>
        <authorList>
            <person name="Hosoyama A."/>
            <person name="Uohara A."/>
            <person name="Ohji S."/>
            <person name="Ichikawa N."/>
        </authorList>
    </citation>
    <scope>NUCLEOTIDE SEQUENCE [LARGE SCALE GENOMIC DNA]</scope>
    <source>
        <strain evidence="1 2">NBRC 108950</strain>
    </source>
</reference>
<dbReference type="EMBL" id="BKAJ01000195">
    <property type="protein sequence ID" value="GEP61006.1"/>
    <property type="molecule type" value="Genomic_DNA"/>
</dbReference>
<dbReference type="Proteomes" id="UP000321058">
    <property type="component" value="Unassembled WGS sequence"/>
</dbReference>
<dbReference type="AlphaFoldDB" id="A0A512NPX7"/>
<dbReference type="RefSeq" id="WP_147156337.1">
    <property type="nucleotide sequence ID" value="NZ_BKAJ01000195.1"/>
</dbReference>
<evidence type="ECO:0000313" key="1">
    <source>
        <dbReference type="EMBL" id="GEP61006.1"/>
    </source>
</evidence>
<keyword evidence="2" id="KW-1185">Reference proteome</keyword>
<protein>
    <submittedName>
        <fullName evidence="1">Uncharacterized protein</fullName>
    </submittedName>
</protein>
<comment type="caution">
    <text evidence="1">The sequence shown here is derived from an EMBL/GenBank/DDBJ whole genome shotgun (WGS) entry which is preliminary data.</text>
</comment>
<evidence type="ECO:0000313" key="2">
    <source>
        <dbReference type="Proteomes" id="UP000321058"/>
    </source>
</evidence>
<accession>A0A512NPX7</accession>
<organism evidence="1 2">
    <name type="scientific">Reyranella soli</name>
    <dbReference type="NCBI Taxonomy" id="1230389"/>
    <lineage>
        <taxon>Bacteria</taxon>
        <taxon>Pseudomonadati</taxon>
        <taxon>Pseudomonadota</taxon>
        <taxon>Alphaproteobacteria</taxon>
        <taxon>Hyphomicrobiales</taxon>
        <taxon>Reyranellaceae</taxon>
        <taxon>Reyranella</taxon>
    </lineage>
</organism>